<proteinExistence type="predicted"/>
<evidence type="ECO:0000256" key="1">
    <source>
        <dbReference type="SAM" id="MobiDB-lite"/>
    </source>
</evidence>
<dbReference type="AlphaFoldDB" id="A0A6J4KLG2"/>
<feature type="non-terminal residue" evidence="2">
    <location>
        <position position="80"/>
    </location>
</feature>
<sequence>SSPPTGWRGAGRSSGSSGSSSTWSASRCCWWRASTPRRSCTSSTAPSACWGWCRGSGSSAPRARRPSRPGSPTPSRRRSA</sequence>
<organism evidence="2">
    <name type="scientific">uncultured Friedmanniella sp</name>
    <dbReference type="NCBI Taxonomy" id="335381"/>
    <lineage>
        <taxon>Bacteria</taxon>
        <taxon>Bacillati</taxon>
        <taxon>Actinomycetota</taxon>
        <taxon>Actinomycetes</taxon>
        <taxon>Propionibacteriales</taxon>
        <taxon>Nocardioidaceae</taxon>
        <taxon>Friedmanniella</taxon>
        <taxon>environmental samples</taxon>
    </lineage>
</organism>
<name>A0A6J4KLG2_9ACTN</name>
<reference evidence="2" key="1">
    <citation type="submission" date="2020-02" db="EMBL/GenBank/DDBJ databases">
        <authorList>
            <person name="Meier V. D."/>
        </authorList>
    </citation>
    <scope>NUCLEOTIDE SEQUENCE</scope>
    <source>
        <strain evidence="2">AVDCRST_MAG48</strain>
    </source>
</reference>
<feature type="region of interest" description="Disordered" evidence="1">
    <location>
        <begin position="55"/>
        <end position="80"/>
    </location>
</feature>
<protein>
    <submittedName>
        <fullName evidence="2">Riboflavin transporter PnuX</fullName>
    </submittedName>
</protein>
<gene>
    <name evidence="2" type="ORF">AVDCRST_MAG48-1923</name>
</gene>
<accession>A0A6J4KLG2</accession>
<feature type="non-terminal residue" evidence="2">
    <location>
        <position position="1"/>
    </location>
</feature>
<dbReference type="EMBL" id="CADCTS010000279">
    <property type="protein sequence ID" value="CAA9309305.1"/>
    <property type="molecule type" value="Genomic_DNA"/>
</dbReference>
<evidence type="ECO:0000313" key="2">
    <source>
        <dbReference type="EMBL" id="CAA9309305.1"/>
    </source>
</evidence>
<feature type="region of interest" description="Disordered" evidence="1">
    <location>
        <begin position="1"/>
        <end position="25"/>
    </location>
</feature>